<evidence type="ECO:0000259" key="2">
    <source>
        <dbReference type="Pfam" id="PF02698"/>
    </source>
</evidence>
<dbReference type="InterPro" id="IPR003848">
    <property type="entry name" value="DUF218"/>
</dbReference>
<name>A0A178MC76_9PROT</name>
<dbReference type="CDD" id="cd06259">
    <property type="entry name" value="YdcF-like"/>
    <property type="match status" value="1"/>
</dbReference>
<dbReference type="Gene3D" id="3.40.50.620">
    <property type="entry name" value="HUPs"/>
    <property type="match status" value="1"/>
</dbReference>
<dbReference type="InterPro" id="IPR051599">
    <property type="entry name" value="Cell_Envelope_Assoc"/>
</dbReference>
<dbReference type="PANTHER" id="PTHR30336">
    <property type="entry name" value="INNER MEMBRANE PROTEIN, PROBABLE PERMEASE"/>
    <property type="match status" value="1"/>
</dbReference>
<feature type="domain" description="DUF218" evidence="2">
    <location>
        <begin position="78"/>
        <end position="245"/>
    </location>
</feature>
<dbReference type="GO" id="GO:0043164">
    <property type="term" value="P:Gram-negative-bacterium-type cell wall biogenesis"/>
    <property type="evidence" value="ECO:0007669"/>
    <property type="project" value="TreeGrafter"/>
</dbReference>
<keyword evidence="1" id="KW-0472">Membrane</keyword>
<reference evidence="3 4" key="1">
    <citation type="submission" date="2016-04" db="EMBL/GenBank/DDBJ databases">
        <title>Draft genome sequence of freshwater magnetotactic bacteria Magnetospirillum marisnigri SP-1 and Magnetospirillum moscoviense BB-1.</title>
        <authorList>
            <person name="Koziaeva V."/>
            <person name="Dziuba M.V."/>
            <person name="Ivanov T.M."/>
            <person name="Kuznetsov B."/>
            <person name="Grouzdev D.S."/>
        </authorList>
    </citation>
    <scope>NUCLEOTIDE SEQUENCE [LARGE SCALE GENOMIC DNA]</scope>
    <source>
        <strain evidence="3 4">BB-1</strain>
    </source>
</reference>
<dbReference type="OrthoDB" id="9809813at2"/>
<organism evidence="3 4">
    <name type="scientific">Magnetospirillum moscoviense</name>
    <dbReference type="NCBI Taxonomy" id="1437059"/>
    <lineage>
        <taxon>Bacteria</taxon>
        <taxon>Pseudomonadati</taxon>
        <taxon>Pseudomonadota</taxon>
        <taxon>Alphaproteobacteria</taxon>
        <taxon>Rhodospirillales</taxon>
        <taxon>Rhodospirillaceae</taxon>
        <taxon>Magnetospirillum</taxon>
    </lineage>
</organism>
<dbReference type="STRING" id="1437059.A6A05_04035"/>
<evidence type="ECO:0000313" key="3">
    <source>
        <dbReference type="EMBL" id="OAN46400.1"/>
    </source>
</evidence>
<dbReference type="InterPro" id="IPR014729">
    <property type="entry name" value="Rossmann-like_a/b/a_fold"/>
</dbReference>
<sequence>MFILSKVVGILTNPTNLAFLIMGLATILLLTRWLRLGRTILLWECLALLIVAVSPLEEWLIAPLEDRFPPPAKLERVDGIVVLGGAIDPVGSALRGQPNAGGAIDRITAMIELSRRFPDATVIFTGGSGSLSEQDYKEATAVRQYLAQLGIDGSRILYEEQSRNTRENAAFSLPLANPRPGQVWLLVTSASHMPRSVGVFRAAGWQVTAWPVDYATNGTARVAGLHFNLPAGLGVLGAALHEWIGLVSYRLLGWTADWFPAP</sequence>
<dbReference type="PANTHER" id="PTHR30336:SF4">
    <property type="entry name" value="ENVELOPE BIOGENESIS FACTOR ELYC"/>
    <property type="match status" value="1"/>
</dbReference>
<protein>
    <recommendedName>
        <fullName evidence="2">DUF218 domain-containing protein</fullName>
    </recommendedName>
</protein>
<proteinExistence type="predicted"/>
<evidence type="ECO:0000313" key="4">
    <source>
        <dbReference type="Proteomes" id="UP000078543"/>
    </source>
</evidence>
<keyword evidence="1" id="KW-0812">Transmembrane</keyword>
<dbReference type="EMBL" id="LWQU01000174">
    <property type="protein sequence ID" value="OAN46400.1"/>
    <property type="molecule type" value="Genomic_DNA"/>
</dbReference>
<gene>
    <name evidence="3" type="ORF">A6A05_04035</name>
</gene>
<dbReference type="AlphaFoldDB" id="A0A178MC76"/>
<dbReference type="RefSeq" id="WP_068503735.1">
    <property type="nucleotide sequence ID" value="NZ_LWQU01000174.1"/>
</dbReference>
<feature type="transmembrane region" description="Helical" evidence="1">
    <location>
        <begin position="17"/>
        <end position="34"/>
    </location>
</feature>
<keyword evidence="4" id="KW-1185">Reference proteome</keyword>
<dbReference type="Proteomes" id="UP000078543">
    <property type="component" value="Unassembled WGS sequence"/>
</dbReference>
<comment type="caution">
    <text evidence="3">The sequence shown here is derived from an EMBL/GenBank/DDBJ whole genome shotgun (WGS) entry which is preliminary data.</text>
</comment>
<dbReference type="GO" id="GO:0005886">
    <property type="term" value="C:plasma membrane"/>
    <property type="evidence" value="ECO:0007669"/>
    <property type="project" value="TreeGrafter"/>
</dbReference>
<evidence type="ECO:0000256" key="1">
    <source>
        <dbReference type="SAM" id="Phobius"/>
    </source>
</evidence>
<keyword evidence="1" id="KW-1133">Transmembrane helix</keyword>
<accession>A0A178MC76</accession>
<dbReference type="GO" id="GO:0000270">
    <property type="term" value="P:peptidoglycan metabolic process"/>
    <property type="evidence" value="ECO:0007669"/>
    <property type="project" value="TreeGrafter"/>
</dbReference>
<dbReference type="Pfam" id="PF02698">
    <property type="entry name" value="DUF218"/>
    <property type="match status" value="1"/>
</dbReference>